<dbReference type="AlphaFoldDB" id="R7RQ59"/>
<dbReference type="Gene3D" id="3.40.50.10800">
    <property type="entry name" value="NadA-like"/>
    <property type="match status" value="3"/>
</dbReference>
<keyword evidence="9" id="KW-0411">Iron-sulfur</keyword>
<evidence type="ECO:0000313" key="12">
    <source>
        <dbReference type="Proteomes" id="UP000014923"/>
    </source>
</evidence>
<dbReference type="EC" id="2.5.1.72" evidence="3 10"/>
<comment type="cofactor">
    <cofactor evidence="1">
        <name>[4Fe-4S] cluster</name>
        <dbReference type="ChEBI" id="CHEBI:49883"/>
    </cofactor>
</comment>
<keyword evidence="12" id="KW-1185">Reference proteome</keyword>
<evidence type="ECO:0000256" key="8">
    <source>
        <dbReference type="ARBA" id="ARBA00023004"/>
    </source>
</evidence>
<accession>R7RQ59</accession>
<dbReference type="PANTHER" id="PTHR30573:SF0">
    <property type="entry name" value="QUINOLINATE SYNTHASE, CHLOROPLASTIC"/>
    <property type="match status" value="1"/>
</dbReference>
<evidence type="ECO:0000256" key="2">
    <source>
        <dbReference type="ARBA" id="ARBA00005065"/>
    </source>
</evidence>
<dbReference type="EMBL" id="CAVN010000088">
    <property type="protein sequence ID" value="CDF57481.1"/>
    <property type="molecule type" value="Genomic_DNA"/>
</dbReference>
<dbReference type="Proteomes" id="UP000014923">
    <property type="component" value="Unassembled WGS sequence"/>
</dbReference>
<sequence length="299" mass="34071">MKDKILKLKRELEAVIVAHNYQRAEVLDIADYVGDSFYLSQVVQKCQNETVVFAGVYFMAESAKILSPQKEILLPVLDAACPLANMVDLNTLKEYKEKYSDYTFVCYINTNAEVKAMCDVVVASSNAEKILSKIENDKIFFLPDRNLGEYIKNKFPNKKFIIWNGFCPVHQKIQAKHILSLKEKIDNLIVLAHPECNREVREIADFLGSTKEIIDFANRTKFKNYLIATEDGVIHTLKQTNPDKNFYVPGAPATCIDMKKTTLEDIYNSLLHKKHSINVKQEISNLALKSLNKMIELAG</sequence>
<dbReference type="HOGENOM" id="CLU_047382_0_0_9"/>
<dbReference type="Pfam" id="PF02445">
    <property type="entry name" value="NadA"/>
    <property type="match status" value="1"/>
</dbReference>
<dbReference type="InterPro" id="IPR036094">
    <property type="entry name" value="NadA_sf"/>
</dbReference>
<dbReference type="GO" id="GO:0046872">
    <property type="term" value="F:metal ion binding"/>
    <property type="evidence" value="ECO:0007669"/>
    <property type="project" value="UniProtKB-KW"/>
</dbReference>
<dbReference type="RefSeq" id="WP_018660673.1">
    <property type="nucleotide sequence ID" value="NZ_HF952018.1"/>
</dbReference>
<evidence type="ECO:0000256" key="10">
    <source>
        <dbReference type="NCBIfam" id="TIGR00550"/>
    </source>
</evidence>
<keyword evidence="4" id="KW-0004">4Fe-4S</keyword>
<keyword evidence="6 11" id="KW-0808">Transferase</keyword>
<dbReference type="PANTHER" id="PTHR30573">
    <property type="entry name" value="QUINOLINATE SYNTHETASE A"/>
    <property type="match status" value="1"/>
</dbReference>
<dbReference type="GO" id="GO:0034628">
    <property type="term" value="P:'de novo' NAD+ biosynthetic process from L-aspartate"/>
    <property type="evidence" value="ECO:0007669"/>
    <property type="project" value="TreeGrafter"/>
</dbReference>
<dbReference type="NCBIfam" id="TIGR00550">
    <property type="entry name" value="nadA"/>
    <property type="match status" value="1"/>
</dbReference>
<keyword evidence="7" id="KW-0479">Metal-binding</keyword>
<comment type="caution">
    <text evidence="11">The sequence shown here is derived from an EMBL/GenBank/DDBJ whole genome shotgun (WGS) entry which is preliminary data.</text>
</comment>
<evidence type="ECO:0000256" key="4">
    <source>
        <dbReference type="ARBA" id="ARBA00022485"/>
    </source>
</evidence>
<dbReference type="InterPro" id="IPR003473">
    <property type="entry name" value="NadA"/>
</dbReference>
<reference evidence="11" key="1">
    <citation type="submission" date="2013-03" db="EMBL/GenBank/DDBJ databases">
        <title>Draft genome sequence of the hydrogen-ethanol-producing anaerobic alkalithermophilic Caloramator celere.</title>
        <authorList>
            <person name="Ciranna A."/>
            <person name="Larjo A."/>
            <person name="Kivisto A."/>
            <person name="Santala V."/>
            <person name="Roos C."/>
            <person name="Karp M."/>
        </authorList>
    </citation>
    <scope>NUCLEOTIDE SEQUENCE [LARGE SCALE GENOMIC DNA]</scope>
    <source>
        <strain evidence="11">DSM 8682</strain>
    </source>
</reference>
<evidence type="ECO:0000256" key="6">
    <source>
        <dbReference type="ARBA" id="ARBA00022679"/>
    </source>
</evidence>
<evidence type="ECO:0000313" key="11">
    <source>
        <dbReference type="EMBL" id="CDF57481.1"/>
    </source>
</evidence>
<dbReference type="NCBIfam" id="NF006878">
    <property type="entry name" value="PRK09375.1-2"/>
    <property type="match status" value="1"/>
</dbReference>
<protein>
    <recommendedName>
        <fullName evidence="3 10">Quinolinate synthase</fullName>
        <ecNumber evidence="3 10">2.5.1.72</ecNumber>
    </recommendedName>
</protein>
<proteinExistence type="predicted"/>
<evidence type="ECO:0000256" key="3">
    <source>
        <dbReference type="ARBA" id="ARBA00012669"/>
    </source>
</evidence>
<keyword evidence="5" id="KW-0662">Pyridine nucleotide biosynthesis</keyword>
<dbReference type="UniPathway" id="UPA00253">
    <property type="reaction ID" value="UER00327"/>
</dbReference>
<dbReference type="eggNOG" id="COG0379">
    <property type="taxonomic scope" value="Bacteria"/>
</dbReference>
<evidence type="ECO:0000256" key="1">
    <source>
        <dbReference type="ARBA" id="ARBA00001966"/>
    </source>
</evidence>
<dbReference type="GO" id="GO:0051539">
    <property type="term" value="F:4 iron, 4 sulfur cluster binding"/>
    <property type="evidence" value="ECO:0007669"/>
    <property type="project" value="UniProtKB-KW"/>
</dbReference>
<dbReference type="GO" id="GO:0005829">
    <property type="term" value="C:cytosol"/>
    <property type="evidence" value="ECO:0007669"/>
    <property type="project" value="TreeGrafter"/>
</dbReference>
<comment type="pathway">
    <text evidence="2">Cofactor biosynthesis; NAD(+) biosynthesis; quinolinate from iminoaspartate: step 1/1.</text>
</comment>
<dbReference type="GO" id="GO:0008987">
    <property type="term" value="F:quinolinate synthetase A activity"/>
    <property type="evidence" value="ECO:0007669"/>
    <property type="project" value="UniProtKB-UniRule"/>
</dbReference>
<name>R7RQ59_9CLOT</name>
<gene>
    <name evidence="11" type="ORF">TCEL_01395</name>
</gene>
<keyword evidence="8" id="KW-0408">Iron</keyword>
<organism evidence="11 12">
    <name type="scientific">Thermobrachium celere DSM 8682</name>
    <dbReference type="NCBI Taxonomy" id="941824"/>
    <lineage>
        <taxon>Bacteria</taxon>
        <taxon>Bacillati</taxon>
        <taxon>Bacillota</taxon>
        <taxon>Clostridia</taxon>
        <taxon>Eubacteriales</taxon>
        <taxon>Clostridiaceae</taxon>
        <taxon>Thermobrachium</taxon>
    </lineage>
</organism>
<dbReference type="SUPFAM" id="SSF142754">
    <property type="entry name" value="NadA-like"/>
    <property type="match status" value="1"/>
</dbReference>
<evidence type="ECO:0000256" key="5">
    <source>
        <dbReference type="ARBA" id="ARBA00022642"/>
    </source>
</evidence>
<evidence type="ECO:0000256" key="7">
    <source>
        <dbReference type="ARBA" id="ARBA00022723"/>
    </source>
</evidence>
<evidence type="ECO:0000256" key="9">
    <source>
        <dbReference type="ARBA" id="ARBA00023014"/>
    </source>
</evidence>